<dbReference type="EMBL" id="DTBZ01000081">
    <property type="protein sequence ID" value="HGQ18156.1"/>
    <property type="molecule type" value="Genomic_DNA"/>
</dbReference>
<name>A0A7J3JQ15_9CREN</name>
<protein>
    <submittedName>
        <fullName evidence="2">Uncharacterized protein</fullName>
    </submittedName>
</protein>
<sequence length="185" mass="21789">MKIVVYDLVSENHKIVKELGLERKFRNLRIYCTRLLYSLGIPSTESVVIVSHNNYNRIEEVISQVKEKYEDFYYENNLNLPKPIIKQLELTFEQGSVFLEVAKNRLLTTIDEQIDKLVSIYDSLQINGTRENVDKLLRNMKRIRREWAKVKETCLELGINVESQIDYLINVCDDLIQHLQTIRGV</sequence>
<keyword evidence="1" id="KW-0175">Coiled coil</keyword>
<feature type="coiled-coil region" evidence="1">
    <location>
        <begin position="126"/>
        <end position="153"/>
    </location>
</feature>
<reference evidence="2" key="1">
    <citation type="journal article" date="2020" name="mSystems">
        <title>Genome- and Community-Level Interaction Insights into Carbon Utilization and Element Cycling Functions of Hydrothermarchaeota in Hydrothermal Sediment.</title>
        <authorList>
            <person name="Zhou Z."/>
            <person name="Liu Y."/>
            <person name="Xu W."/>
            <person name="Pan J."/>
            <person name="Luo Z.H."/>
            <person name="Li M."/>
        </authorList>
    </citation>
    <scope>NUCLEOTIDE SEQUENCE [LARGE SCALE GENOMIC DNA]</scope>
    <source>
        <strain evidence="2">SpSt-657</strain>
    </source>
</reference>
<evidence type="ECO:0000256" key="1">
    <source>
        <dbReference type="SAM" id="Coils"/>
    </source>
</evidence>
<comment type="caution">
    <text evidence="2">The sequence shown here is derived from an EMBL/GenBank/DDBJ whole genome shotgun (WGS) entry which is preliminary data.</text>
</comment>
<evidence type="ECO:0000313" key="2">
    <source>
        <dbReference type="EMBL" id="HGQ18156.1"/>
    </source>
</evidence>
<dbReference type="AlphaFoldDB" id="A0A7J3JQ15"/>
<accession>A0A7J3JQ15</accession>
<proteinExistence type="predicted"/>
<gene>
    <name evidence="2" type="ORF">ENU30_04185</name>
</gene>
<organism evidence="2">
    <name type="scientific">Ignisphaera aggregans</name>
    <dbReference type="NCBI Taxonomy" id="334771"/>
    <lineage>
        <taxon>Archaea</taxon>
        <taxon>Thermoproteota</taxon>
        <taxon>Thermoprotei</taxon>
        <taxon>Desulfurococcales</taxon>
        <taxon>Desulfurococcaceae</taxon>
        <taxon>Ignisphaera</taxon>
    </lineage>
</organism>